<proteinExistence type="predicted"/>
<sequence>MLPQITGRMRWFLALAVLALWCDADVMRAQETPISQHDADAPLIRVYANLLQIPVLILDPLLEPVKPIDPARFTVQFDDLKPFRPRLVRLEGEDPITLAILIDRSHRNSLLPSLADALTTLTPGPLGARDRVVFYVTDGCHLRRHGDLLPVQRSLFRAYAESVVAAETHNGPMDSCNPRWGLWKSAAVVANSLSNQPGRRIVLALTDGIDADREFTADKARNVATNGGVAIFSVAERGKVPPGAVLSPPFAMTSGGTGRRGLGSLATPIPAVRAPSDLTMLSEMSGGMVLETDPRALPATLGHFVTLVRGRYIVEFNRPINLPAGQHILTIGVGQPRYFIRAAGTSMPLADPTQLDPSVQHGPLVARPPDPDQLAPEFTPAVDVAR</sequence>
<evidence type="ECO:0008006" key="4">
    <source>
        <dbReference type="Google" id="ProtNLM"/>
    </source>
</evidence>
<gene>
    <name evidence="2" type="ORF">SAMN05443244_2123</name>
</gene>
<evidence type="ECO:0000256" key="1">
    <source>
        <dbReference type="SAM" id="MobiDB-lite"/>
    </source>
</evidence>
<dbReference type="Proteomes" id="UP000182409">
    <property type="component" value="Unassembled WGS sequence"/>
</dbReference>
<accession>A0A1H4N2J8</accession>
<evidence type="ECO:0000313" key="2">
    <source>
        <dbReference type="EMBL" id="SEB89670.1"/>
    </source>
</evidence>
<dbReference type="RefSeq" id="WP_212733176.1">
    <property type="nucleotide sequence ID" value="NZ_FNSD01000001.1"/>
</dbReference>
<name>A0A1H4N2J8_9BACT</name>
<organism evidence="2 3">
    <name type="scientific">Terriglobus roseus</name>
    <dbReference type="NCBI Taxonomy" id="392734"/>
    <lineage>
        <taxon>Bacteria</taxon>
        <taxon>Pseudomonadati</taxon>
        <taxon>Acidobacteriota</taxon>
        <taxon>Terriglobia</taxon>
        <taxon>Terriglobales</taxon>
        <taxon>Acidobacteriaceae</taxon>
        <taxon>Terriglobus</taxon>
    </lineage>
</organism>
<dbReference type="EMBL" id="FNSD01000001">
    <property type="protein sequence ID" value="SEB89670.1"/>
    <property type="molecule type" value="Genomic_DNA"/>
</dbReference>
<evidence type="ECO:0000313" key="3">
    <source>
        <dbReference type="Proteomes" id="UP000182409"/>
    </source>
</evidence>
<dbReference type="AlphaFoldDB" id="A0A1H4N2J8"/>
<reference evidence="2 3" key="1">
    <citation type="submission" date="2016-10" db="EMBL/GenBank/DDBJ databases">
        <authorList>
            <person name="de Groot N.N."/>
        </authorList>
    </citation>
    <scope>NUCLEOTIDE SEQUENCE [LARGE SCALE GENOMIC DNA]</scope>
    <source>
        <strain evidence="2 3">AB35.6</strain>
    </source>
</reference>
<protein>
    <recommendedName>
        <fullName evidence="4">VWFA-related domain-containing protein</fullName>
    </recommendedName>
</protein>
<feature type="region of interest" description="Disordered" evidence="1">
    <location>
        <begin position="366"/>
        <end position="386"/>
    </location>
</feature>